<keyword evidence="1" id="KW-1133">Transmembrane helix</keyword>
<organism evidence="3 4">
    <name type="scientific">Paenibacillus enshidis</name>
    <dbReference type="NCBI Taxonomy" id="1458439"/>
    <lineage>
        <taxon>Bacteria</taxon>
        <taxon>Bacillati</taxon>
        <taxon>Bacillota</taxon>
        <taxon>Bacilli</taxon>
        <taxon>Bacillales</taxon>
        <taxon>Paenibacillaceae</taxon>
        <taxon>Paenibacillus</taxon>
    </lineage>
</organism>
<feature type="transmembrane region" description="Helical" evidence="1">
    <location>
        <begin position="174"/>
        <end position="193"/>
    </location>
</feature>
<evidence type="ECO:0000256" key="1">
    <source>
        <dbReference type="SAM" id="Phobius"/>
    </source>
</evidence>
<feature type="transmembrane region" description="Helical" evidence="1">
    <location>
        <begin position="223"/>
        <end position="241"/>
    </location>
</feature>
<evidence type="ECO:0000313" key="3">
    <source>
        <dbReference type="EMBL" id="MFB5267686.1"/>
    </source>
</evidence>
<gene>
    <name evidence="3" type="ORF">ACE41H_12970</name>
</gene>
<dbReference type="PANTHER" id="PTHR34473">
    <property type="entry name" value="UPF0699 TRANSMEMBRANE PROTEIN YDBS"/>
    <property type="match status" value="1"/>
</dbReference>
<dbReference type="Proteomes" id="UP001580346">
    <property type="component" value="Unassembled WGS sequence"/>
</dbReference>
<keyword evidence="1" id="KW-0812">Transmembrane</keyword>
<dbReference type="PANTHER" id="PTHR34473:SF2">
    <property type="entry name" value="UPF0699 TRANSMEMBRANE PROTEIN YDBT"/>
    <property type="match status" value="1"/>
</dbReference>
<protein>
    <submittedName>
        <fullName evidence="3">PH domain-containing protein</fullName>
    </submittedName>
</protein>
<reference evidence="3 4" key="1">
    <citation type="submission" date="2024-09" db="EMBL/GenBank/DDBJ databases">
        <title>Paenibacillus zeirhizospherea sp. nov., isolated from surface of the maize (Zea mays) roots in a horticulture field, Hungary.</title>
        <authorList>
            <person name="Marton D."/>
            <person name="Farkas M."/>
            <person name="Bedics A."/>
            <person name="Toth E."/>
            <person name="Tancsics A."/>
            <person name="Boka K."/>
            <person name="Maroti G."/>
            <person name="Kriszt B."/>
            <person name="Cserhati M."/>
        </authorList>
    </citation>
    <scope>NUCLEOTIDE SEQUENCE [LARGE SCALE GENOMIC DNA]</scope>
    <source>
        <strain evidence="3 4">KCTC 33519</strain>
    </source>
</reference>
<feature type="domain" description="YdbS-like PH" evidence="2">
    <location>
        <begin position="250"/>
        <end position="331"/>
    </location>
</feature>
<dbReference type="RefSeq" id="WP_375355694.1">
    <property type="nucleotide sequence ID" value="NZ_JBHHMI010000010.1"/>
</dbReference>
<dbReference type="InterPro" id="IPR005182">
    <property type="entry name" value="YdbS-like_PH"/>
</dbReference>
<proteinExistence type="predicted"/>
<dbReference type="InterPro" id="IPR014529">
    <property type="entry name" value="UCP026631"/>
</dbReference>
<dbReference type="EMBL" id="JBHHMI010000010">
    <property type="protein sequence ID" value="MFB5267686.1"/>
    <property type="molecule type" value="Genomic_DNA"/>
</dbReference>
<keyword evidence="4" id="KW-1185">Reference proteome</keyword>
<name>A0ABV5AX01_9BACL</name>
<evidence type="ECO:0000313" key="4">
    <source>
        <dbReference type="Proteomes" id="UP001580346"/>
    </source>
</evidence>
<accession>A0ABV5AX01</accession>
<feature type="domain" description="YdbS-like PH" evidence="2">
    <location>
        <begin position="63"/>
        <end position="122"/>
    </location>
</feature>
<dbReference type="PIRSF" id="PIRSF026631">
    <property type="entry name" value="UCP026631"/>
    <property type="match status" value="1"/>
</dbReference>
<dbReference type="Pfam" id="PF03703">
    <property type="entry name" value="bPH_2"/>
    <property type="match status" value="2"/>
</dbReference>
<sequence length="479" mass="55675">MIKRHHPVTVVYKIYSQIRYLIIPFAAFLLNEIRAGTGQQAYWVYIAATMYGVVAGVWSILSWYKETYQLDHKVLHITKGVFTVTQRTIPLMKINNIQIEQSWIYRLLGIANVELQTSDSNAHAAAHLVTSGKMADLLKRSIGLAENRSMIPVLREHYVTKKEILMLSMSSNTFWLGLPVTIAVIQHVWGWLYPTPEEEQVSFIEWFGKETWSGVTLDESIKVVLYLLIFLGICVMVTWLFSIGMAQFRYRGWHISRNGDVISIHHGWMGRKSVQIQAKRIQSLRIKKLMFGRLYGYASVCMDCVGYHGERRVKLLIPSIRTSELAGVLNWLTPEFQLRTPKRALHQNAKFVAAIPILSLLLLSILVGCYFTLWFLTTVPVLYLVYRYKKYIYDQTKWDICANLFVLRKAGINQTTVYLLRESTESINIRQSWWQRLLHLYQLKMDIYSPANAREYRMPGVTEQDCDEILGWYKNIKRG</sequence>
<comment type="caution">
    <text evidence="3">The sequence shown here is derived from an EMBL/GenBank/DDBJ whole genome shotgun (WGS) entry which is preliminary data.</text>
</comment>
<evidence type="ECO:0000259" key="2">
    <source>
        <dbReference type="Pfam" id="PF03703"/>
    </source>
</evidence>
<keyword evidence="1" id="KW-0472">Membrane</keyword>
<feature type="transmembrane region" description="Helical" evidence="1">
    <location>
        <begin position="351"/>
        <end position="376"/>
    </location>
</feature>
<feature type="transmembrane region" description="Helical" evidence="1">
    <location>
        <begin position="42"/>
        <end position="64"/>
    </location>
</feature>